<keyword evidence="2" id="KW-1185">Reference proteome</keyword>
<organism evidence="1 2">
    <name type="scientific">Populus tomentosa</name>
    <name type="common">Chinese white poplar</name>
    <dbReference type="NCBI Taxonomy" id="118781"/>
    <lineage>
        <taxon>Eukaryota</taxon>
        <taxon>Viridiplantae</taxon>
        <taxon>Streptophyta</taxon>
        <taxon>Embryophyta</taxon>
        <taxon>Tracheophyta</taxon>
        <taxon>Spermatophyta</taxon>
        <taxon>Magnoliopsida</taxon>
        <taxon>eudicotyledons</taxon>
        <taxon>Gunneridae</taxon>
        <taxon>Pentapetalae</taxon>
        <taxon>rosids</taxon>
        <taxon>fabids</taxon>
        <taxon>Malpighiales</taxon>
        <taxon>Salicaceae</taxon>
        <taxon>Saliceae</taxon>
        <taxon>Populus</taxon>
    </lineage>
</organism>
<dbReference type="EMBL" id="JAAWWB010000001">
    <property type="protein sequence ID" value="KAG6793107.1"/>
    <property type="molecule type" value="Genomic_DNA"/>
</dbReference>
<protein>
    <submittedName>
        <fullName evidence="1">Uncharacterized protein</fullName>
    </submittedName>
</protein>
<reference evidence="1" key="1">
    <citation type="journal article" date="2020" name="bioRxiv">
        <title>Hybrid origin of Populus tomentosa Carr. identified through genome sequencing and phylogenomic analysis.</title>
        <authorList>
            <person name="An X."/>
            <person name="Gao K."/>
            <person name="Chen Z."/>
            <person name="Li J."/>
            <person name="Yang X."/>
            <person name="Yang X."/>
            <person name="Zhou J."/>
            <person name="Guo T."/>
            <person name="Zhao T."/>
            <person name="Huang S."/>
            <person name="Miao D."/>
            <person name="Khan W.U."/>
            <person name="Rao P."/>
            <person name="Ye M."/>
            <person name="Lei B."/>
            <person name="Liao W."/>
            <person name="Wang J."/>
            <person name="Ji L."/>
            <person name="Li Y."/>
            <person name="Guo B."/>
            <person name="Mustafa N.S."/>
            <person name="Li S."/>
            <person name="Yun Q."/>
            <person name="Keller S.R."/>
            <person name="Mao J."/>
            <person name="Zhang R."/>
            <person name="Strauss S.H."/>
        </authorList>
    </citation>
    <scope>NUCLEOTIDE SEQUENCE</scope>
    <source>
        <strain evidence="1">GM15</strain>
        <tissue evidence="1">Leaf</tissue>
    </source>
</reference>
<proteinExistence type="predicted"/>
<evidence type="ECO:0000313" key="2">
    <source>
        <dbReference type="Proteomes" id="UP000886885"/>
    </source>
</evidence>
<sequence>MIFTAANDAARLFLGNDDLISKWQHAQLQCHRELSLPANVRQDKDVSHLFSNIKKDSRSWSRIAREREEGLCESKKNPFEMPQENMMPSLSIKDVVGALEIEDPVSKSISTYRLNEKMYDAADAQGDEEDANLSIKRERNSDLVNLLTKSSS</sequence>
<comment type="caution">
    <text evidence="1">The sequence shown here is derived from an EMBL/GenBank/DDBJ whole genome shotgun (WGS) entry which is preliminary data.</text>
</comment>
<gene>
    <name evidence="1" type="ORF">POTOM_002298</name>
</gene>
<dbReference type="AlphaFoldDB" id="A0A8X8IWZ1"/>
<name>A0A8X8IWZ1_POPTO</name>
<accession>A0A8X8IWZ1</accession>
<dbReference type="Proteomes" id="UP000886885">
    <property type="component" value="Chromosome 1A"/>
</dbReference>
<evidence type="ECO:0000313" key="1">
    <source>
        <dbReference type="EMBL" id="KAG6793107.1"/>
    </source>
</evidence>